<dbReference type="Gene3D" id="3.30.1380.10">
    <property type="match status" value="1"/>
</dbReference>
<dbReference type="HAMAP" id="MF_01924">
    <property type="entry name" value="A_A_dipeptidase"/>
    <property type="match status" value="1"/>
</dbReference>
<feature type="site" description="Transition state stabilizer" evidence="9">
    <location>
        <position position="133"/>
    </location>
</feature>
<dbReference type="CDD" id="cd14817">
    <property type="entry name" value="D-Ala-D-Ala_dipeptidase_VanX"/>
    <property type="match status" value="1"/>
</dbReference>
<feature type="binding site" evidence="9">
    <location>
        <position position="247"/>
    </location>
    <ligand>
        <name>Zn(2+)</name>
        <dbReference type="ChEBI" id="CHEBI:29105"/>
        <note>catalytic</note>
    </ligand>
</feature>
<dbReference type="GO" id="GO:0008270">
    <property type="term" value="F:zinc ion binding"/>
    <property type="evidence" value="ECO:0007669"/>
    <property type="project" value="UniProtKB-UniRule"/>
</dbReference>
<evidence type="ECO:0000256" key="7">
    <source>
        <dbReference type="ARBA" id="ARBA00023049"/>
    </source>
</evidence>
<dbReference type="GO" id="GO:0006508">
    <property type="term" value="P:proteolysis"/>
    <property type="evidence" value="ECO:0007669"/>
    <property type="project" value="UniProtKB-KW"/>
</dbReference>
<reference evidence="11 12" key="1">
    <citation type="submission" date="2019-08" db="EMBL/GenBank/DDBJ databases">
        <title>In-depth cultivation of the pig gut microbiome towards novel bacterial diversity and tailored functional studies.</title>
        <authorList>
            <person name="Wylensek D."/>
            <person name="Hitch T.C.A."/>
            <person name="Clavel T."/>
        </authorList>
    </citation>
    <scope>NUCLEOTIDE SEQUENCE [LARGE SCALE GENOMIC DNA]</scope>
    <source>
        <strain evidence="11 12">SM-530-WT-4B</strain>
    </source>
</reference>
<evidence type="ECO:0000256" key="3">
    <source>
        <dbReference type="ARBA" id="ARBA00022723"/>
    </source>
</evidence>
<proteinExistence type="inferred from homology"/>
<dbReference type="GO" id="GO:0071555">
    <property type="term" value="P:cell wall organization"/>
    <property type="evidence" value="ECO:0007669"/>
    <property type="project" value="UniProtKB-KW"/>
</dbReference>
<evidence type="ECO:0000256" key="4">
    <source>
        <dbReference type="ARBA" id="ARBA00022801"/>
    </source>
</evidence>
<keyword evidence="2 9" id="KW-0645">Protease</keyword>
<sequence length="295" mass="32921">MRSRVTGVGSGQEYNKIPRRDGAFTKEKKAITVNVKRRVAAALFAALLAFAPQRPAAAGPSLDASGFVLVGEAAPDVIQEIRYATTFNFVGCRVDGYEQPCALLTREAAAALKNVSDDLIRQGYRLKIYDAYRPQRAVDHFVRWARDAGDCSMKKWFYPALDKSQIFKKGYVSARSAHCRGSTVDVTLFEMSSGRDADMGSPFDFFDEISRFDGTPALTKRQRANRRLLRDAMTKRGFRAISGEWWHFTLKDEPYPTAAFDFPVSAESLRGRAAAGAPAEERDENMKVPEEIPEK</sequence>
<dbReference type="SUPFAM" id="SSF55166">
    <property type="entry name" value="Hedgehog/DD-peptidase"/>
    <property type="match status" value="1"/>
</dbReference>
<dbReference type="PANTHER" id="PTHR43126:SF1">
    <property type="entry name" value="D-ALANYL-D-ALANINE DIPEPTIDASE"/>
    <property type="match status" value="1"/>
</dbReference>
<keyword evidence="3 9" id="KW-0479">Metal-binding</keyword>
<dbReference type="InterPro" id="IPR009045">
    <property type="entry name" value="Zn_M74/Hedgehog-like"/>
</dbReference>
<keyword evidence="4 9" id="KW-0378">Hydrolase</keyword>
<keyword evidence="6 9" id="KW-0224">Dipeptidase</keyword>
<dbReference type="PANTHER" id="PTHR43126">
    <property type="entry name" value="D-ALANYL-D-ALANINE DIPEPTIDASE"/>
    <property type="match status" value="1"/>
</dbReference>
<evidence type="ECO:0000256" key="8">
    <source>
        <dbReference type="ARBA" id="ARBA00023316"/>
    </source>
</evidence>
<dbReference type="InterPro" id="IPR000755">
    <property type="entry name" value="A_A_dipeptidase"/>
</dbReference>
<keyword evidence="7 9" id="KW-0482">Metalloprotease</keyword>
<dbReference type="EMBL" id="VUNH01000006">
    <property type="protein sequence ID" value="MST55777.1"/>
    <property type="molecule type" value="Genomic_DNA"/>
</dbReference>
<feature type="active site" description="Proton donor/acceptor" evidence="9">
    <location>
        <position position="244"/>
    </location>
</feature>
<evidence type="ECO:0000256" key="6">
    <source>
        <dbReference type="ARBA" id="ARBA00022997"/>
    </source>
</evidence>
<dbReference type="GO" id="GO:0008237">
    <property type="term" value="F:metallopeptidase activity"/>
    <property type="evidence" value="ECO:0007669"/>
    <property type="project" value="UniProtKB-KW"/>
</dbReference>
<keyword evidence="8" id="KW-0961">Cell wall biogenesis/degradation</keyword>
<dbReference type="EC" id="3.4.13.22" evidence="9"/>
<accession>A0A6L5YDU5</accession>
<comment type="catalytic activity">
    <reaction evidence="1 9">
        <text>D-alanyl-D-alanine + H2O = 2 D-alanine</text>
        <dbReference type="Rhea" id="RHEA:20661"/>
        <dbReference type="ChEBI" id="CHEBI:15377"/>
        <dbReference type="ChEBI" id="CHEBI:57416"/>
        <dbReference type="ChEBI" id="CHEBI:57822"/>
        <dbReference type="EC" id="3.4.13.22"/>
    </reaction>
</comment>
<evidence type="ECO:0000256" key="2">
    <source>
        <dbReference type="ARBA" id="ARBA00022670"/>
    </source>
</evidence>
<dbReference type="Pfam" id="PF01427">
    <property type="entry name" value="Peptidase_M15"/>
    <property type="match status" value="1"/>
</dbReference>
<comment type="cofactor">
    <cofactor evidence="9">
        <name>Zn(2+)</name>
        <dbReference type="ChEBI" id="CHEBI:29105"/>
    </cofactor>
    <text evidence="9">Binds 1 zinc ion per subunit.</text>
</comment>
<evidence type="ECO:0000256" key="10">
    <source>
        <dbReference type="SAM" id="MobiDB-lite"/>
    </source>
</evidence>
<organism evidence="11 12">
    <name type="scientific">Pyramidobacter porci</name>
    <dbReference type="NCBI Taxonomy" id="2605789"/>
    <lineage>
        <taxon>Bacteria</taxon>
        <taxon>Thermotogati</taxon>
        <taxon>Synergistota</taxon>
        <taxon>Synergistia</taxon>
        <taxon>Synergistales</taxon>
        <taxon>Dethiosulfovibrionaceae</taxon>
        <taxon>Pyramidobacter</taxon>
    </lineage>
</organism>
<evidence type="ECO:0000313" key="12">
    <source>
        <dbReference type="Proteomes" id="UP000473699"/>
    </source>
</evidence>
<dbReference type="GO" id="GO:0160237">
    <property type="term" value="F:D-Ala-D-Ala dipeptidase activity"/>
    <property type="evidence" value="ECO:0007669"/>
    <property type="project" value="UniProtKB-EC"/>
</dbReference>
<feature type="compositionally biased region" description="Basic and acidic residues" evidence="10">
    <location>
        <begin position="284"/>
        <end position="295"/>
    </location>
</feature>
<evidence type="ECO:0000256" key="1">
    <source>
        <dbReference type="ARBA" id="ARBA00001362"/>
    </source>
</evidence>
<comment type="similarity">
    <text evidence="9">Belongs to the peptidase M15D family.</text>
</comment>
<feature type="binding site" evidence="9">
    <location>
        <position position="178"/>
    </location>
    <ligand>
        <name>Zn(2+)</name>
        <dbReference type="ChEBI" id="CHEBI:29105"/>
        <note>catalytic</note>
    </ligand>
</feature>
<comment type="function">
    <text evidence="9">Catalyzes hydrolysis of the D-alanyl-D-alanine dipeptide.</text>
</comment>
<name>A0A6L5YDU5_9BACT</name>
<evidence type="ECO:0000256" key="9">
    <source>
        <dbReference type="HAMAP-Rule" id="MF_01924"/>
    </source>
</evidence>
<dbReference type="AlphaFoldDB" id="A0A6L5YDU5"/>
<gene>
    <name evidence="11" type="ORF">FYJ74_06995</name>
</gene>
<evidence type="ECO:0000256" key="5">
    <source>
        <dbReference type="ARBA" id="ARBA00022833"/>
    </source>
</evidence>
<keyword evidence="12" id="KW-1185">Reference proteome</keyword>
<feature type="binding site" evidence="9">
    <location>
        <position position="185"/>
    </location>
    <ligand>
        <name>Zn(2+)</name>
        <dbReference type="ChEBI" id="CHEBI:29105"/>
        <note>catalytic</note>
    </ligand>
</feature>
<dbReference type="Proteomes" id="UP000473699">
    <property type="component" value="Unassembled WGS sequence"/>
</dbReference>
<feature type="region of interest" description="Disordered" evidence="10">
    <location>
        <begin position="271"/>
        <end position="295"/>
    </location>
</feature>
<keyword evidence="5 9" id="KW-0862">Zinc</keyword>
<evidence type="ECO:0000313" key="11">
    <source>
        <dbReference type="EMBL" id="MST55777.1"/>
    </source>
</evidence>
<protein>
    <recommendedName>
        <fullName evidence="9">D-alanyl-D-alanine dipeptidase</fullName>
        <shortName evidence="9">D-Ala-D-Ala dipeptidase</shortName>
        <ecNumber evidence="9">3.4.13.22</ecNumber>
    </recommendedName>
</protein>
<comment type="caution">
    <text evidence="11">The sequence shown here is derived from an EMBL/GenBank/DDBJ whole genome shotgun (WGS) entry which is preliminary data.</text>
</comment>